<proteinExistence type="predicted"/>
<accession>A0A9J6RLD8</accession>
<feature type="transmembrane region" description="Helical" evidence="1">
    <location>
        <begin position="76"/>
        <end position="109"/>
    </location>
</feature>
<keyword evidence="3" id="KW-1185">Reference proteome</keyword>
<name>A0A9J6RLD8_9GAMM</name>
<reference evidence="2 3" key="1">
    <citation type="submission" date="2022-12" db="EMBL/GenBank/DDBJ databases">
        <title>Dasania phycosphaerae sp. nov., isolated from particulate material of the south coast of Korea.</title>
        <authorList>
            <person name="Jiang Y."/>
        </authorList>
    </citation>
    <scope>NUCLEOTIDE SEQUENCE [LARGE SCALE GENOMIC DNA]</scope>
    <source>
        <strain evidence="2 3">GY-19</strain>
    </source>
</reference>
<sequence length="111" mass="11838">MNLAELTAGDFHRTNKAGNTSSTATIADAVPPTIGAAMRFITSAPVPSLTRMGISKIDNASPVISMGRVRWAAPMATFVFIVGRFVAIATINVLIASLSFSLSLCLWLWLR</sequence>
<keyword evidence="1" id="KW-0812">Transmembrane</keyword>
<dbReference type="Proteomes" id="UP001069090">
    <property type="component" value="Unassembled WGS sequence"/>
</dbReference>
<comment type="caution">
    <text evidence="2">The sequence shown here is derived from an EMBL/GenBank/DDBJ whole genome shotgun (WGS) entry which is preliminary data.</text>
</comment>
<keyword evidence="1" id="KW-1133">Transmembrane helix</keyword>
<evidence type="ECO:0000313" key="3">
    <source>
        <dbReference type="Proteomes" id="UP001069090"/>
    </source>
</evidence>
<protein>
    <submittedName>
        <fullName evidence="2">Uncharacterized protein</fullName>
    </submittedName>
</protein>
<evidence type="ECO:0000256" key="1">
    <source>
        <dbReference type="SAM" id="Phobius"/>
    </source>
</evidence>
<organism evidence="2 3">
    <name type="scientific">Dasania phycosphaerae</name>
    <dbReference type="NCBI Taxonomy" id="2950436"/>
    <lineage>
        <taxon>Bacteria</taxon>
        <taxon>Pseudomonadati</taxon>
        <taxon>Pseudomonadota</taxon>
        <taxon>Gammaproteobacteria</taxon>
        <taxon>Cellvibrionales</taxon>
        <taxon>Spongiibacteraceae</taxon>
        <taxon>Dasania</taxon>
    </lineage>
</organism>
<gene>
    <name evidence="2" type="ORF">O0V09_08330</name>
</gene>
<dbReference type="EMBL" id="JAPTGG010000005">
    <property type="protein sequence ID" value="MCZ0865202.1"/>
    <property type="molecule type" value="Genomic_DNA"/>
</dbReference>
<dbReference type="AlphaFoldDB" id="A0A9J6RLD8"/>
<keyword evidence="1" id="KW-0472">Membrane</keyword>
<evidence type="ECO:0000313" key="2">
    <source>
        <dbReference type="EMBL" id="MCZ0865202.1"/>
    </source>
</evidence>